<organism evidence="1 2">
    <name type="scientific">Ficus carica</name>
    <name type="common">Common fig</name>
    <dbReference type="NCBI Taxonomy" id="3494"/>
    <lineage>
        <taxon>Eukaryota</taxon>
        <taxon>Viridiplantae</taxon>
        <taxon>Streptophyta</taxon>
        <taxon>Embryophyta</taxon>
        <taxon>Tracheophyta</taxon>
        <taxon>Spermatophyta</taxon>
        <taxon>Magnoliopsida</taxon>
        <taxon>eudicotyledons</taxon>
        <taxon>Gunneridae</taxon>
        <taxon>Pentapetalae</taxon>
        <taxon>rosids</taxon>
        <taxon>fabids</taxon>
        <taxon>Rosales</taxon>
        <taxon>Moraceae</taxon>
        <taxon>Ficeae</taxon>
        <taxon>Ficus</taxon>
    </lineage>
</organism>
<reference evidence="1" key="1">
    <citation type="submission" date="2023-07" db="EMBL/GenBank/DDBJ databases">
        <title>draft genome sequence of fig (Ficus carica).</title>
        <authorList>
            <person name="Takahashi T."/>
            <person name="Nishimura K."/>
        </authorList>
    </citation>
    <scope>NUCLEOTIDE SEQUENCE</scope>
</reference>
<evidence type="ECO:0000313" key="1">
    <source>
        <dbReference type="EMBL" id="GMN75465.1"/>
    </source>
</evidence>
<dbReference type="Proteomes" id="UP001187192">
    <property type="component" value="Unassembled WGS sequence"/>
</dbReference>
<proteinExistence type="predicted"/>
<name>A0AA88EIN4_FICCA</name>
<sequence>MPFTTSSLWKIWSMQPYLGFPPSGLLKSEEREGRIQGRRVFFEFVTPPRSSRIRQLRQEKEAIDAMISSIKAEIPRLRITEQLPTSTKVPRLKAKIEEVPREF</sequence>
<dbReference type="AlphaFoldDB" id="A0AA88EIN4"/>
<dbReference type="EMBL" id="BTGU01021406">
    <property type="protein sequence ID" value="GMN75465.1"/>
    <property type="molecule type" value="Genomic_DNA"/>
</dbReference>
<accession>A0AA88EIN4</accession>
<evidence type="ECO:0000313" key="2">
    <source>
        <dbReference type="Proteomes" id="UP001187192"/>
    </source>
</evidence>
<comment type="caution">
    <text evidence="1">The sequence shown here is derived from an EMBL/GenBank/DDBJ whole genome shotgun (WGS) entry which is preliminary data.</text>
</comment>
<keyword evidence="2" id="KW-1185">Reference proteome</keyword>
<protein>
    <submittedName>
        <fullName evidence="1">Uncharacterized protein</fullName>
    </submittedName>
</protein>
<gene>
    <name evidence="1" type="ORF">TIFTF001_056611</name>
</gene>